<feature type="compositionally biased region" description="Polar residues" evidence="15">
    <location>
        <begin position="1791"/>
        <end position="1803"/>
    </location>
</feature>
<feature type="chain" id="PRO_5015872229" description="Otogelin" evidence="16">
    <location>
        <begin position="23"/>
        <end position="3024"/>
    </location>
</feature>
<dbReference type="GO" id="GO:0005615">
    <property type="term" value="C:extracellular space"/>
    <property type="evidence" value="ECO:0007669"/>
    <property type="project" value="TreeGrafter"/>
</dbReference>
<keyword evidence="10" id="KW-0325">Glycoprotein</keyword>
<evidence type="ECO:0000256" key="16">
    <source>
        <dbReference type="SAM" id="SignalP"/>
    </source>
</evidence>
<feature type="region of interest" description="Disordered" evidence="15">
    <location>
        <begin position="1464"/>
        <end position="1585"/>
    </location>
</feature>
<keyword evidence="19" id="KW-1185">Reference proteome</keyword>
<evidence type="ECO:0000313" key="20">
    <source>
        <dbReference type="RefSeq" id="XP_022411368.1"/>
    </source>
</evidence>
<dbReference type="STRING" id="9749.A0A2Y9M1X3"/>
<dbReference type="FunFam" id="2.10.25.10:FF:000397">
    <property type="entry name" value="Otogelin"/>
    <property type="match status" value="1"/>
</dbReference>
<dbReference type="SMART" id="SM00215">
    <property type="entry name" value="VWC_out"/>
    <property type="match status" value="1"/>
</dbReference>
<feature type="region of interest" description="Disordered" evidence="15">
    <location>
        <begin position="38"/>
        <end position="57"/>
    </location>
</feature>
<dbReference type="GO" id="GO:0046373">
    <property type="term" value="P:L-arabinose metabolic process"/>
    <property type="evidence" value="ECO:0007669"/>
    <property type="project" value="InterPro"/>
</dbReference>
<dbReference type="RefSeq" id="XP_022411368.1">
    <property type="nucleotide sequence ID" value="XM_022555660.1"/>
</dbReference>
<feature type="region of interest" description="Disordered" evidence="15">
    <location>
        <begin position="2004"/>
        <end position="2042"/>
    </location>
</feature>
<dbReference type="InterPro" id="IPR014853">
    <property type="entry name" value="VWF/SSPO/ZAN-like_Cys-rich_dom"/>
</dbReference>
<dbReference type="FunCoup" id="A0A2Y9M1X3">
    <property type="interactions" value="20"/>
</dbReference>
<feature type="domain" description="VWFD" evidence="18">
    <location>
        <begin position="975"/>
        <end position="1143"/>
    </location>
</feature>
<feature type="compositionally biased region" description="Polar residues" evidence="15">
    <location>
        <begin position="2021"/>
        <end position="2035"/>
    </location>
</feature>
<comment type="subcellular location">
    <subcellularLocation>
        <location evidence="2">Apical cell membrane</location>
        <topology evidence="2">Peripheral membrane protein</topology>
        <orientation evidence="2">Extracellular side</orientation>
    </subcellularLocation>
    <subcellularLocation>
        <location evidence="1">Secreted</location>
        <location evidence="1">Extracellular space</location>
    </subcellularLocation>
</comment>
<evidence type="ECO:0000256" key="3">
    <source>
        <dbReference type="ARBA" id="ARBA00022475"/>
    </source>
</evidence>
<dbReference type="InParanoid" id="A0A2Y9M1X3"/>
<keyword evidence="9" id="KW-1015">Disulfide bond</keyword>
<feature type="compositionally biased region" description="Low complexity" evidence="15">
    <location>
        <begin position="1635"/>
        <end position="1658"/>
    </location>
</feature>
<feature type="compositionally biased region" description="Low complexity" evidence="15">
    <location>
        <begin position="1758"/>
        <end position="1767"/>
    </location>
</feature>
<evidence type="ECO:0000256" key="15">
    <source>
        <dbReference type="SAM" id="MobiDB-lite"/>
    </source>
</evidence>
<evidence type="ECO:0000256" key="1">
    <source>
        <dbReference type="ARBA" id="ARBA00004239"/>
    </source>
</evidence>
<dbReference type="SMART" id="SM00832">
    <property type="entry name" value="C8"/>
    <property type="match status" value="4"/>
</dbReference>
<dbReference type="FunFam" id="2.10.25.10:FF:001017">
    <property type="entry name" value="Otogelin"/>
    <property type="match status" value="1"/>
</dbReference>
<dbReference type="FunFam" id="2.10.25.10:FF:000531">
    <property type="entry name" value="otogelin"/>
    <property type="match status" value="1"/>
</dbReference>
<dbReference type="SMART" id="SM00216">
    <property type="entry name" value="VWD"/>
    <property type="match status" value="4"/>
</dbReference>
<evidence type="ECO:0000256" key="5">
    <source>
        <dbReference type="ARBA" id="ARBA00022536"/>
    </source>
</evidence>
<dbReference type="Gene3D" id="2.80.10.50">
    <property type="match status" value="1"/>
</dbReference>
<keyword evidence="4" id="KW-0964">Secreted</keyword>
<dbReference type="SUPFAM" id="SSF110221">
    <property type="entry name" value="AbfB domain"/>
    <property type="match status" value="1"/>
</dbReference>
<feature type="domain" description="VWFD" evidence="18">
    <location>
        <begin position="501"/>
        <end position="677"/>
    </location>
</feature>
<proteinExistence type="inferred from homology"/>
<feature type="region of interest" description="Disordered" evidence="15">
    <location>
        <begin position="1635"/>
        <end position="1773"/>
    </location>
</feature>
<evidence type="ECO:0000256" key="10">
    <source>
        <dbReference type="ARBA" id="ARBA00023180"/>
    </source>
</evidence>
<evidence type="ECO:0000256" key="9">
    <source>
        <dbReference type="ARBA" id="ARBA00023157"/>
    </source>
</evidence>
<feature type="compositionally biased region" description="Polar residues" evidence="15">
    <location>
        <begin position="1571"/>
        <end position="1581"/>
    </location>
</feature>
<dbReference type="PROSITE" id="PS51233">
    <property type="entry name" value="VWFD"/>
    <property type="match status" value="4"/>
</dbReference>
<feature type="domain" description="VWFD" evidence="18">
    <location>
        <begin position="139"/>
        <end position="311"/>
    </location>
</feature>
<dbReference type="GO" id="GO:0016324">
    <property type="term" value="C:apical plasma membrane"/>
    <property type="evidence" value="ECO:0007669"/>
    <property type="project" value="UniProtKB-SubCell"/>
</dbReference>
<evidence type="ECO:0000256" key="6">
    <source>
        <dbReference type="ARBA" id="ARBA00022729"/>
    </source>
</evidence>
<dbReference type="GeneID" id="111165230"/>
<evidence type="ECO:0000259" key="18">
    <source>
        <dbReference type="PROSITE" id="PS51233"/>
    </source>
</evidence>
<dbReference type="InterPro" id="IPR058753">
    <property type="entry name" value="TIL_OTOGL_Mucin"/>
</dbReference>
<evidence type="ECO:0000313" key="19">
    <source>
        <dbReference type="Proteomes" id="UP000248483"/>
    </source>
</evidence>
<dbReference type="Pfam" id="PF08742">
    <property type="entry name" value="C8"/>
    <property type="match status" value="4"/>
</dbReference>
<dbReference type="CTD" id="340990"/>
<sequence>MGAPAPAFCLLVACVWLPRSEPAGESLPLQPLAAAPAPWGNAELQPEPAQDPSHSHQEAILAIGDATTVMGGQEAEALDSLAMSSWERRLHRAKCAPSYLFSCFNGGECVHPAFCDCRRFNATGPRCQMVYNVGPERDSICRAWGQHHVETFDGLYYYLFGKGSYTLVGRHEPEGQTFSVQVHNDPQCGSFPYTCSRSVSLFLAGEQEIHLAKEVTRGGIRVQLPHVMGSMRLQRLAGYVLVRHQSAFTLAWDGTSAVYIKMSPEFLGWTHGLCGNNNADPQDDLVTSYGKLTEDVAEFVHSWQEQAPNQPPGPTTSSLPRPPCLQQSLGTMQGVYDRCEALLRPPFDACHAYVSPLPFTASCTSDLCQSAGDEATWCRALAEYARACAQAGQPLQGWRNQLRPCAVHCKEKAFIYNECIACCPASCQPRASCVDSEITCVDGCYCPDGLIFEDGGCVAPAECPCEFHGTLYPTGSVVKEDCNTCTCTAGKWLCSTSVCPAECSVTGDIHFTTFDGRRYTFPATCQYILAKSRSSGTFTVTLQNAPCGLNQDGVCVQSVSVILHQDPRRQVTLTQAGDVLLFDQYKVTPPYTDDAFEIRRLSSVFLRVRTNVGVRVLYDREGPRLYLQVDQRWVEDTVGLCGTFNGNTQDDFLSPVGVPESTPQLFGNSWKTLSACFPLVSGSPVDPCDVHLQAASYALQSCSVLTGELFAPCSAYLSPVPYFEQCRRDTCRCGQPCLCATLAHYARLCQRHGLPVDFRAHLPACALSCEATKEYSPCVAPCGQTCQDLAGPEACGVDGGGDLSGDECVEGCACPPDTYLDTQADLCVPRNRCSCHFQGMDYPPGDSDIPSLGHCHCKDGVMSCGSRAPAAACPAGQVFVNCSDLHTDPELSRERTCEQQLLNLSLSVPARGPCLSGCACPQGLLRHGDACFLPEECPCTWKGKEYFPGDQVMSPCHSCVCQHGSFQCALHPCASTCTAYGDRHYRTFDGLPFDFVGACKVHLVKSTSDFSFSVTVENVNCYSSGITCRKFISINVGNSLIVFDDDSGNPSPESFLDEKQEVHTWRAGFFTLVHFPREHVTLLWDQRTTVHIQAGPQWQGQLAGLCGNFDLKTINEMRTPEKLELTNPQEFGGSWATVECPDTLDPRDTCVLNPLREPFAKKECSILLSEVFETCHPVVDVTWFYSNCLTDTCGCSRGGDCECFCASVSAYAHQCCQHGVAVDWRTPHLCPHDCDFFNKALGKGPYQLASLAASGALVAMKVAGAAIVLVRAEDVAPGDIVNFLLTAALYKAKAHDPDVISLEAADRPNFFLHVMANGSLELAKWQASDAFHHHASFSLHSWRAGLVALESLAEPGAFLYVLGPVLALRLYEHTEAFRRGTLFRLLDAKRSGAPYPTCEWHYDACASPCFQTCQDPRAASCQDVPRVEGCVPVCPTPRVLDQVTQRCVYLEDCVEPMVLVPTEAFGNETLPPGQELPTPSDEELQFPQEAPGAPSHRPAPTPAIPLTTALNAPVAATEGPALSPGPTQTTQKQPPGVTAFNVPEHPTEAPASTGVTASHLATPRVPEPSSLPLSQQMPTSGMGSGAMETTRVTVIFAGSVNITVSSLSPPAPRFPLVTKAMTVLGLGSLPVKTTPLQPSPSLELPASPSSRPVASPAVTSRPPTSSGSHEALPTPSITEVMTGTGIPRPVQSQSISSPSSPPAESRTAAEQIPASPLVTEMVETAPSTEKVQPGPSQATGPPASPLPSPFPTAPLHPAPHATAAARPPALPSGPVTAASLSTVARGLGATPFTSLESTRQPQLLSGLPPDTSLPLAKVGTSAPVATPGPSVSAIPPPLQQQAASPAVATTLPARTLSPALPLTQAVLAQVHPPSHVVPQATGTAPDLLLGATLPASGVVAVALAGGVASTVSAAGPRKSTTEKMAILSEQVSQPTWIYGSAQGGPTELTPAVAHTAATLVTEAEGPWAGTVPLVPTSYPLSRVSARTASRESSLVLLPQLAEAHGTSAGPQPQAEPEGEATTEQSGRSAPAQSISAGPAESLATTTEASTSEICVPIAEQDCVRHICLEGQLIRVNQSQHCPQGTAPPSCGVLGLAVRVGGDRCCPFWECACRCSIFPDLSFVTFDGSYVALFKEAIYILSQSPDEMVTVHVLDCKSANLGHLNWPPFCLVMLNVTHLTHQVTIDRFNRKVFVDLQPVWPPVSRYGFTIEDTGHMYVIRTPSHIQIQWLHSSGLMILEASKASQAQGRGLCGICDGDAANDLTLEDGSVVGEAEDPAPFLDSWQVPSSLTSVGQTRFRPDSCATADCSPCLRMVSNHTFSVCHRFVTPESFCELWIRDTKYLQQPCVALTVYVAMCHKFHVCIKWRRSDYCPFLCPSDSTYQACVAACEPPETCQDGLLGPLDPEQCQVLGEGCVCSEGTILHRRRSGFCIPEEKCACTDSTGVPRALGETWNSSLSGCSQHQCQAPDTIVPVGPGCPDPRPEICPRFGEVALLLPTEDPCCLGTVCVCNQTLCEGLAPTCSPGHRLLTHFQEDSCCPSYSCECDPDLCEAELVPSCRQDQTLIAGRLGDSCCIFYFCVCGDCPDPIPECQEGEALTVDRNTTELCCPLYQCVCESFRCPHIQCVTGTVLVEVWSPDRCCPYKSCECDCDTIPVPRCHLWEMSQLDEAFMQSEENVCGCTKYECVKAPVCLSRELGVMQLGQTVVEVSAEGVCHTSRCTTVLDPLTGFYQINTASVLCDVHCEANQEYEHPRDLAACCGSCRNVSCLFTFPNGTTSLFLPGASWIADCTRHHCSSTPLGAVLVRSPISCPPLNETECAKAGGSVVPSLEGCCRTCRRNCVFINFHLCNSRVRWVTPGPVLFDSCGNRVILLCASIVLGTGVSIHSGNCGILMLELKLRAGRGYIQGRQWIRDRLWGWGGQAACLVPKSSSSLAQSPQAVPGILPYLTHLPCLVTSTSFQGTELKGRGSNAWALTLVEGPSSMTLTAPVWPTLLPREHYAAAAASPTLSPQVKRMDALARRWLSA</sequence>
<evidence type="ECO:0000256" key="7">
    <source>
        <dbReference type="ARBA" id="ARBA00022737"/>
    </source>
</evidence>
<dbReference type="Pfam" id="PF01826">
    <property type="entry name" value="TIL"/>
    <property type="match status" value="1"/>
</dbReference>
<dbReference type="PROSITE" id="PS50026">
    <property type="entry name" value="EGF_3"/>
    <property type="match status" value="1"/>
</dbReference>
<dbReference type="Pfam" id="PF25962">
    <property type="entry name" value="TIL_OTOGL_Mucin"/>
    <property type="match status" value="1"/>
</dbReference>
<dbReference type="InterPro" id="IPR000742">
    <property type="entry name" value="EGF"/>
</dbReference>
<organism evidence="19 20">
    <name type="scientific">Delphinapterus leucas</name>
    <name type="common">Beluga whale</name>
    <dbReference type="NCBI Taxonomy" id="9749"/>
    <lineage>
        <taxon>Eukaryota</taxon>
        <taxon>Metazoa</taxon>
        <taxon>Chordata</taxon>
        <taxon>Craniata</taxon>
        <taxon>Vertebrata</taxon>
        <taxon>Euteleostomi</taxon>
        <taxon>Mammalia</taxon>
        <taxon>Eutheria</taxon>
        <taxon>Laurasiatheria</taxon>
        <taxon>Artiodactyla</taxon>
        <taxon>Whippomorpha</taxon>
        <taxon>Cetacea</taxon>
        <taxon>Odontoceti</taxon>
        <taxon>Monodontidae</taxon>
        <taxon>Delphinapterus</taxon>
    </lineage>
</organism>
<gene>
    <name evidence="20" type="primary">OTOG</name>
</gene>
<dbReference type="Pfam" id="PF25961">
    <property type="entry name" value="OTOGL_N"/>
    <property type="match status" value="1"/>
</dbReference>
<dbReference type="Gene3D" id="2.10.25.10">
    <property type="entry name" value="Laminin"/>
    <property type="match status" value="4"/>
</dbReference>
<dbReference type="InterPro" id="IPR050780">
    <property type="entry name" value="Mucin_vWF_Thrombospondin_sf"/>
</dbReference>
<feature type="compositionally biased region" description="Low complexity" evidence="15">
    <location>
        <begin position="1686"/>
        <end position="1698"/>
    </location>
</feature>
<keyword evidence="3" id="KW-1003">Cell membrane</keyword>
<feature type="compositionally biased region" description="Polar residues" evidence="15">
    <location>
        <begin position="1725"/>
        <end position="1737"/>
    </location>
</feature>
<evidence type="ECO:0000256" key="13">
    <source>
        <dbReference type="ARBA" id="ARBA00068675"/>
    </source>
</evidence>
<dbReference type="GO" id="GO:0031012">
    <property type="term" value="C:extracellular matrix"/>
    <property type="evidence" value="ECO:0007669"/>
    <property type="project" value="TreeGrafter"/>
</dbReference>
<evidence type="ECO:0000256" key="8">
    <source>
        <dbReference type="ARBA" id="ARBA00023136"/>
    </source>
</evidence>
<dbReference type="InterPro" id="IPR058755">
    <property type="entry name" value="Fn1-VW_OTOGL"/>
</dbReference>
<comment type="similarity">
    <text evidence="12">Belongs to the otogelin family.</text>
</comment>
<feature type="domain" description="VWFD" evidence="18">
    <location>
        <begin position="2112"/>
        <end position="2291"/>
    </location>
</feature>
<feature type="compositionally biased region" description="Low complexity" evidence="15">
    <location>
        <begin position="1504"/>
        <end position="1513"/>
    </location>
</feature>
<dbReference type="SUPFAM" id="SSF57567">
    <property type="entry name" value="Serine protease inhibitors"/>
    <property type="match status" value="4"/>
</dbReference>
<dbReference type="PANTHER" id="PTHR11339:SF228">
    <property type="entry name" value="OTOGELIN"/>
    <property type="match status" value="1"/>
</dbReference>
<feature type="compositionally biased region" description="Low complexity" evidence="15">
    <location>
        <begin position="1526"/>
        <end position="1535"/>
    </location>
</feature>
<feature type="domain" description="EGF-like" evidence="17">
    <location>
        <begin position="91"/>
        <end position="128"/>
    </location>
</feature>
<feature type="region of interest" description="Disordered" evidence="15">
    <location>
        <begin position="1791"/>
        <end position="1811"/>
    </location>
</feature>
<dbReference type="InterPro" id="IPR001846">
    <property type="entry name" value="VWF_type-D"/>
</dbReference>
<comment type="function">
    <text evidence="11">Glycoprotein specific to acellular membranes of the inner ear. May be required for the anchoring of the otoconial membranes and cupulae to the underlying neuroepithelia in the vestibule. May be involved in the organization and/or stabilization of the fibrillar network that compose the tectorial membrane in the cochlea. May play a role in mechanotransduction processes.</text>
</comment>
<dbReference type="GO" id="GO:0046556">
    <property type="term" value="F:alpha-L-arabinofuranosidase activity"/>
    <property type="evidence" value="ECO:0007669"/>
    <property type="project" value="InterPro"/>
</dbReference>
<keyword evidence="5 14" id="KW-0245">EGF-like domain</keyword>
<dbReference type="InterPro" id="IPR001007">
    <property type="entry name" value="VWF_dom"/>
</dbReference>
<dbReference type="CDD" id="cd19941">
    <property type="entry name" value="TIL"/>
    <property type="match status" value="5"/>
</dbReference>
<dbReference type="InterPro" id="IPR036084">
    <property type="entry name" value="Ser_inhib-like_sf"/>
</dbReference>
<name>A0A2Y9M1X3_DELLE</name>
<feature type="region of interest" description="Disordered" evidence="15">
    <location>
        <begin position="304"/>
        <end position="323"/>
    </location>
</feature>
<keyword evidence="8" id="KW-0472">Membrane</keyword>
<dbReference type="KEGG" id="dle:111165230"/>
<evidence type="ECO:0000256" key="2">
    <source>
        <dbReference type="ARBA" id="ARBA00004465"/>
    </source>
</evidence>
<dbReference type="InterPro" id="IPR002919">
    <property type="entry name" value="TIL_dom"/>
</dbReference>
<comment type="caution">
    <text evidence="14">Lacks conserved residue(s) required for the propagation of feature annotation.</text>
</comment>
<dbReference type="Pfam" id="PF25960">
    <property type="entry name" value="Fn1-VW_OTOGL"/>
    <property type="match status" value="1"/>
</dbReference>
<dbReference type="Pfam" id="PF00094">
    <property type="entry name" value="VWD"/>
    <property type="match status" value="4"/>
</dbReference>
<evidence type="ECO:0000259" key="17">
    <source>
        <dbReference type="PROSITE" id="PS50026"/>
    </source>
</evidence>
<evidence type="ECO:0000256" key="4">
    <source>
        <dbReference type="ARBA" id="ARBA00022525"/>
    </source>
</evidence>
<dbReference type="InterPro" id="IPR058754">
    <property type="entry name" value="OTOGL-like_N"/>
</dbReference>
<feature type="compositionally biased region" description="Pro residues" evidence="15">
    <location>
        <begin position="1742"/>
        <end position="1757"/>
    </location>
</feature>
<reference evidence="20" key="1">
    <citation type="submission" date="2025-08" db="UniProtKB">
        <authorList>
            <consortium name="RefSeq"/>
        </authorList>
    </citation>
    <scope>IDENTIFICATION</scope>
    <source>
        <tissue evidence="20">Blood</tissue>
    </source>
</reference>
<keyword evidence="6 16" id="KW-0732">Signal</keyword>
<dbReference type="Proteomes" id="UP000248483">
    <property type="component" value="Unplaced"/>
</dbReference>
<accession>A0A2Y9M1X3</accession>
<evidence type="ECO:0000256" key="12">
    <source>
        <dbReference type="ARBA" id="ARBA00061260"/>
    </source>
</evidence>
<keyword evidence="7" id="KW-0677">Repeat</keyword>
<protein>
    <recommendedName>
        <fullName evidence="13">Otogelin</fullName>
    </recommendedName>
</protein>
<dbReference type="InterPro" id="IPR036195">
    <property type="entry name" value="AbfB_ABD_sf"/>
</dbReference>
<dbReference type="PANTHER" id="PTHR11339">
    <property type="entry name" value="EXTRACELLULAR MATRIX GLYCOPROTEIN RELATED"/>
    <property type="match status" value="1"/>
</dbReference>
<feature type="signal peptide" evidence="16">
    <location>
        <begin position="1"/>
        <end position="22"/>
    </location>
</feature>
<evidence type="ECO:0000256" key="14">
    <source>
        <dbReference type="PROSITE-ProRule" id="PRU00076"/>
    </source>
</evidence>
<evidence type="ECO:0000256" key="11">
    <source>
        <dbReference type="ARBA" id="ARBA00057928"/>
    </source>
</evidence>